<evidence type="ECO:0000259" key="3">
    <source>
        <dbReference type="PROSITE" id="PS50041"/>
    </source>
</evidence>
<comment type="caution">
    <text evidence="4">The sequence shown here is derived from an EMBL/GenBank/DDBJ whole genome shotgun (WGS) entry which is preliminary data.</text>
</comment>
<dbReference type="OrthoDB" id="6337382at2759"/>
<feature type="compositionally biased region" description="Polar residues" evidence="2">
    <location>
        <begin position="62"/>
        <end position="74"/>
    </location>
</feature>
<dbReference type="PANTHER" id="PTHR22803">
    <property type="entry name" value="MANNOSE, PHOSPHOLIPASE, LECTIN RECEPTOR RELATED"/>
    <property type="match status" value="1"/>
</dbReference>
<feature type="region of interest" description="Disordered" evidence="2">
    <location>
        <begin position="1"/>
        <end position="88"/>
    </location>
</feature>
<dbReference type="AlphaFoldDB" id="A0A9Q1C879"/>
<feature type="compositionally biased region" description="Polar residues" evidence="2">
    <location>
        <begin position="14"/>
        <end position="25"/>
    </location>
</feature>
<dbReference type="Gene3D" id="3.10.100.10">
    <property type="entry name" value="Mannose-Binding Protein A, subunit A"/>
    <property type="match status" value="1"/>
</dbReference>
<dbReference type="InterPro" id="IPR018378">
    <property type="entry name" value="C-type_lectin_CS"/>
</dbReference>
<sequence>MNLSEHQTSEEGMMSSQERPTSPLSDKTTKDGGQDTTIDSSPRLSTKPVTENRAYKKVMTSPLEQPLSNSSDVSTIHDDHDTTSAASSPGFSTEFAKVIHFSFTLSQKDVPQWYHWNDSFYTFVSTNKRTWEDAAKACSSRREGAHLVFIKSELENKEVSRLSKVASKGLEKRWWIGLTDKDTEGVWKWYDVSLTYANWHRNQPDNAGKNEDCGELGFRWSGENAFWNDARCTRQKKFICESGFGNDL</sequence>
<reference evidence="4" key="1">
    <citation type="submission" date="2021-10" db="EMBL/GenBank/DDBJ databases">
        <title>Tropical sea cucumber genome reveals ecological adaptation and Cuvierian tubules defense mechanism.</title>
        <authorList>
            <person name="Chen T."/>
        </authorList>
    </citation>
    <scope>NUCLEOTIDE SEQUENCE</scope>
    <source>
        <strain evidence="4">Nanhai2018</strain>
        <tissue evidence="4">Muscle</tissue>
    </source>
</reference>
<dbReference type="InterPro" id="IPR016187">
    <property type="entry name" value="CTDL_fold"/>
</dbReference>
<evidence type="ECO:0000256" key="2">
    <source>
        <dbReference type="SAM" id="MobiDB-lite"/>
    </source>
</evidence>
<feature type="compositionally biased region" description="Polar residues" evidence="2">
    <location>
        <begin position="40"/>
        <end position="49"/>
    </location>
</feature>
<dbReference type="PROSITE" id="PS00615">
    <property type="entry name" value="C_TYPE_LECTIN_1"/>
    <property type="match status" value="1"/>
</dbReference>
<name>A0A9Q1C879_HOLLE</name>
<organism evidence="4 5">
    <name type="scientific">Holothuria leucospilota</name>
    <name type="common">Black long sea cucumber</name>
    <name type="synonym">Mertensiothuria leucospilota</name>
    <dbReference type="NCBI Taxonomy" id="206669"/>
    <lineage>
        <taxon>Eukaryota</taxon>
        <taxon>Metazoa</taxon>
        <taxon>Echinodermata</taxon>
        <taxon>Eleutherozoa</taxon>
        <taxon>Echinozoa</taxon>
        <taxon>Holothuroidea</taxon>
        <taxon>Aspidochirotacea</taxon>
        <taxon>Aspidochirotida</taxon>
        <taxon>Holothuriidae</taxon>
        <taxon>Holothuria</taxon>
    </lineage>
</organism>
<proteinExistence type="predicted"/>
<dbReference type="InterPro" id="IPR001304">
    <property type="entry name" value="C-type_lectin-like"/>
</dbReference>
<keyword evidence="5" id="KW-1185">Reference proteome</keyword>
<dbReference type="Pfam" id="PF00059">
    <property type="entry name" value="Lectin_C"/>
    <property type="match status" value="1"/>
</dbReference>
<dbReference type="PROSITE" id="PS50041">
    <property type="entry name" value="C_TYPE_LECTIN_2"/>
    <property type="match status" value="1"/>
</dbReference>
<dbReference type="EMBL" id="JAIZAY010000006">
    <property type="protein sequence ID" value="KAJ8040013.1"/>
    <property type="molecule type" value="Genomic_DNA"/>
</dbReference>
<evidence type="ECO:0000313" key="4">
    <source>
        <dbReference type="EMBL" id="KAJ8040013.1"/>
    </source>
</evidence>
<gene>
    <name evidence="4" type="ORF">HOLleu_14195</name>
</gene>
<dbReference type="SUPFAM" id="SSF56436">
    <property type="entry name" value="C-type lectin-like"/>
    <property type="match status" value="1"/>
</dbReference>
<evidence type="ECO:0000256" key="1">
    <source>
        <dbReference type="ARBA" id="ARBA00023157"/>
    </source>
</evidence>
<feature type="domain" description="C-type lectin" evidence="3">
    <location>
        <begin position="116"/>
        <end position="241"/>
    </location>
</feature>
<keyword evidence="1" id="KW-1015">Disulfide bond</keyword>
<dbReference type="Proteomes" id="UP001152320">
    <property type="component" value="Chromosome 6"/>
</dbReference>
<protein>
    <submittedName>
        <fullName evidence="4">Collectin-12</fullName>
    </submittedName>
</protein>
<evidence type="ECO:0000313" key="5">
    <source>
        <dbReference type="Proteomes" id="UP001152320"/>
    </source>
</evidence>
<dbReference type="InterPro" id="IPR050111">
    <property type="entry name" value="C-type_lectin/snaclec_domain"/>
</dbReference>
<dbReference type="InterPro" id="IPR016186">
    <property type="entry name" value="C-type_lectin-like/link_sf"/>
</dbReference>
<dbReference type="SMART" id="SM00034">
    <property type="entry name" value="CLECT"/>
    <property type="match status" value="1"/>
</dbReference>
<accession>A0A9Q1C879</accession>